<evidence type="ECO:0000313" key="2">
    <source>
        <dbReference type="Proteomes" id="UP000509429"/>
    </source>
</evidence>
<organism evidence="1 2">
    <name type="scientific">Candidatus Ruthia endofausta</name>
    <dbReference type="NCBI Taxonomy" id="2738852"/>
    <lineage>
        <taxon>Bacteria</taxon>
        <taxon>Pseudomonadati</taxon>
        <taxon>Pseudomonadota</taxon>
        <taxon>Gammaproteobacteria</taxon>
        <taxon>Candidatus Pseudothioglobaceae</taxon>
        <taxon>Candidatus Ruthturnera</taxon>
    </lineage>
</organism>
<dbReference type="EMBL" id="CP054490">
    <property type="protein sequence ID" value="QKQ24469.1"/>
    <property type="molecule type" value="Genomic_DNA"/>
</dbReference>
<reference evidence="1 2" key="1">
    <citation type="submission" date="2020-05" db="EMBL/GenBank/DDBJ databases">
        <title>Horizontal transmission and recombination maintain forever young bacterial symbiont genomes.</title>
        <authorList>
            <person name="Russell S.L."/>
            <person name="Pepper-Tunick E."/>
            <person name="Svedberg J."/>
            <person name="Byrne A."/>
            <person name="Ruelas Castillo J."/>
            <person name="Vollmers C."/>
            <person name="Beinart R.A."/>
            <person name="Corbett-Detig R."/>
        </authorList>
    </citation>
    <scope>NUCLEOTIDE SEQUENCE [LARGE SCALE GENOMIC DNA]</scope>
    <source>
        <strain evidence="1">JDF_Ridge</strain>
    </source>
</reference>
<proteinExistence type="predicted"/>
<sequence>MAQVNVGRRKLLTVLLNNSDKLDLGIEEYPVEKNMYKATLENSGIHREIKGGWKIVPPKDSIYLKVWSIIEDFFKNAKEEAQNFLL</sequence>
<name>A0A6N0HPZ9_9GAMM</name>
<gene>
    <name evidence="1" type="ORF">HUE58_04960</name>
</gene>
<accession>A0A6N0HPZ9</accession>
<dbReference type="Proteomes" id="UP000509429">
    <property type="component" value="Chromosome"/>
</dbReference>
<dbReference type="AlphaFoldDB" id="A0A6N0HPZ9"/>
<evidence type="ECO:0000313" key="1">
    <source>
        <dbReference type="EMBL" id="QKQ24469.1"/>
    </source>
</evidence>
<protein>
    <submittedName>
        <fullName evidence="1">Uncharacterized protein</fullName>
    </submittedName>
</protein>
<dbReference type="KEGG" id="reo:HUE58_04960"/>
<dbReference type="RefSeq" id="WP_174605906.1">
    <property type="nucleotide sequence ID" value="NZ_CP054490.1"/>
</dbReference>
<keyword evidence="2" id="KW-1185">Reference proteome</keyword>